<reference evidence="1 2" key="1">
    <citation type="journal article" date="2023" name="Sci. Data">
        <title>Genome assembly of the Korean intertidal mud-creeper Batillaria attramentaria.</title>
        <authorList>
            <person name="Patra A.K."/>
            <person name="Ho P.T."/>
            <person name="Jun S."/>
            <person name="Lee S.J."/>
            <person name="Kim Y."/>
            <person name="Won Y.J."/>
        </authorList>
    </citation>
    <scope>NUCLEOTIDE SEQUENCE [LARGE SCALE GENOMIC DNA]</scope>
    <source>
        <strain evidence="1">Wonlab-2016</strain>
    </source>
</reference>
<evidence type="ECO:0000313" key="2">
    <source>
        <dbReference type="Proteomes" id="UP001519460"/>
    </source>
</evidence>
<name>A0ABD0LE25_9CAEN</name>
<sequence>MSTPVNPGIGPVLFFSAWAPVCDSANMATDIEKIRGDVERELKQSFKTFTGLMYKDVVGFDYSTYIVLIEIGEDPRVVCARYTRKPASNIPKLDTCGFTEIKL</sequence>
<gene>
    <name evidence="1" type="ORF">BaRGS_00011114</name>
</gene>
<evidence type="ECO:0000313" key="1">
    <source>
        <dbReference type="EMBL" id="KAK7497719.1"/>
    </source>
</evidence>
<comment type="caution">
    <text evidence="1">The sequence shown here is derived from an EMBL/GenBank/DDBJ whole genome shotgun (WGS) entry which is preliminary data.</text>
</comment>
<dbReference type="AlphaFoldDB" id="A0ABD0LE25"/>
<proteinExistence type="predicted"/>
<protein>
    <submittedName>
        <fullName evidence="1">Uncharacterized protein</fullName>
    </submittedName>
</protein>
<organism evidence="1 2">
    <name type="scientific">Batillaria attramentaria</name>
    <dbReference type="NCBI Taxonomy" id="370345"/>
    <lineage>
        <taxon>Eukaryota</taxon>
        <taxon>Metazoa</taxon>
        <taxon>Spiralia</taxon>
        <taxon>Lophotrochozoa</taxon>
        <taxon>Mollusca</taxon>
        <taxon>Gastropoda</taxon>
        <taxon>Caenogastropoda</taxon>
        <taxon>Sorbeoconcha</taxon>
        <taxon>Cerithioidea</taxon>
        <taxon>Batillariidae</taxon>
        <taxon>Batillaria</taxon>
    </lineage>
</organism>
<keyword evidence="2" id="KW-1185">Reference proteome</keyword>
<dbReference type="Proteomes" id="UP001519460">
    <property type="component" value="Unassembled WGS sequence"/>
</dbReference>
<feature type="non-terminal residue" evidence="1">
    <location>
        <position position="103"/>
    </location>
</feature>
<accession>A0ABD0LE25</accession>
<dbReference type="EMBL" id="JACVVK020000056">
    <property type="protein sequence ID" value="KAK7497719.1"/>
    <property type="molecule type" value="Genomic_DNA"/>
</dbReference>